<accession>A0A5J5B790</accession>
<dbReference type="EMBL" id="CM018038">
    <property type="protein sequence ID" value="KAA8538414.1"/>
    <property type="molecule type" value="Genomic_DNA"/>
</dbReference>
<proteinExistence type="predicted"/>
<evidence type="ECO:0000256" key="1">
    <source>
        <dbReference type="SAM" id="MobiDB-lite"/>
    </source>
</evidence>
<organism evidence="2 3">
    <name type="scientific">Nyssa sinensis</name>
    <dbReference type="NCBI Taxonomy" id="561372"/>
    <lineage>
        <taxon>Eukaryota</taxon>
        <taxon>Viridiplantae</taxon>
        <taxon>Streptophyta</taxon>
        <taxon>Embryophyta</taxon>
        <taxon>Tracheophyta</taxon>
        <taxon>Spermatophyta</taxon>
        <taxon>Magnoliopsida</taxon>
        <taxon>eudicotyledons</taxon>
        <taxon>Gunneridae</taxon>
        <taxon>Pentapetalae</taxon>
        <taxon>asterids</taxon>
        <taxon>Cornales</taxon>
        <taxon>Nyssaceae</taxon>
        <taxon>Nyssa</taxon>
    </lineage>
</organism>
<evidence type="ECO:0000313" key="2">
    <source>
        <dbReference type="EMBL" id="KAA8538414.1"/>
    </source>
</evidence>
<evidence type="ECO:0000313" key="3">
    <source>
        <dbReference type="Proteomes" id="UP000325577"/>
    </source>
</evidence>
<keyword evidence="3" id="KW-1185">Reference proteome</keyword>
<gene>
    <name evidence="2" type="ORF">F0562_028040</name>
</gene>
<name>A0A5J5B790_9ASTE</name>
<dbReference type="Proteomes" id="UP000325577">
    <property type="component" value="Linkage Group LG15"/>
</dbReference>
<feature type="region of interest" description="Disordered" evidence="1">
    <location>
        <begin position="129"/>
        <end position="148"/>
    </location>
</feature>
<dbReference type="AlphaFoldDB" id="A0A5J5B790"/>
<sequence length="171" mass="19041">MDNDNVPFSYDEVYQEEIFVDVGTIQIQQHEAIPLHRKDVDSDTVDASMIHTTKRIYVGNEDLIYDDCNEEDETLDEYFSDDEEIQCINDDSDTDMALGSHSSMRRNKASLAGTSFDSTSSFMLVPSSMPEGASMPVPSSRSLPEDVASPYTPTDSICEISIKEAKCELAC</sequence>
<protein>
    <submittedName>
        <fullName evidence="2">Uncharacterized protein</fullName>
    </submittedName>
</protein>
<reference evidence="2 3" key="1">
    <citation type="submission" date="2019-09" db="EMBL/GenBank/DDBJ databases">
        <title>A chromosome-level genome assembly of the Chinese tupelo Nyssa sinensis.</title>
        <authorList>
            <person name="Yang X."/>
            <person name="Kang M."/>
            <person name="Yang Y."/>
            <person name="Xiong H."/>
            <person name="Wang M."/>
            <person name="Zhang Z."/>
            <person name="Wang Z."/>
            <person name="Wu H."/>
            <person name="Ma T."/>
            <person name="Liu J."/>
            <person name="Xi Z."/>
        </authorList>
    </citation>
    <scope>NUCLEOTIDE SEQUENCE [LARGE SCALE GENOMIC DNA]</scope>
    <source>
        <strain evidence="2">J267</strain>
        <tissue evidence="2">Leaf</tissue>
    </source>
</reference>